<accession>A0A2P5P5P4</accession>
<keyword evidence="1" id="KW-1133">Transmembrane helix</keyword>
<sequence>MKLGFSSLTGGPYVVSPSKSILGIISWIAWFGVLWFVALPRTDVLLARWNDHLKKVTVTIVVLLAFAGVSIAGIYIGLKTDIIKPDSFSDPIKSALAYFKTQPRYSDGAALTQQATENFIGGKNPYASSNIITAMETYDGLASDNNGPFVNLTPIQKGRFTEVFPYPSQEALTSLWEQSKSNPAAVPVELESRLSYPAGSFLISVPFVLAGMDNMQVVVGIFLVAAIVFGLWRVPRGSRLIFALAAAVSLELWITGLIGLEKRLVVFPFMVAGWLLIPKHPKLAMLLLGAGAAAYQTVWFLVPFATLYAYHLWGIKRAAVGLSLAVAAFAAFNLPFIIASPVLWFTSVMAPMIDPLYPLGVGLVSLTETGIVNIQSSAIFTVLEIAALAGGLWWYYKNGSKYPSTGLLLAILPVFFAWRSLGSYFFYFDIILLAAVLIEYRSRNITPAAIEARV</sequence>
<feature type="transmembrane region" description="Helical" evidence="1">
    <location>
        <begin position="283"/>
        <end position="307"/>
    </location>
</feature>
<evidence type="ECO:0008006" key="4">
    <source>
        <dbReference type="Google" id="ProtNLM"/>
    </source>
</evidence>
<dbReference type="EMBL" id="JQAN02000011">
    <property type="protein sequence ID" value="PPD57621.1"/>
    <property type="molecule type" value="Genomic_DNA"/>
</dbReference>
<evidence type="ECO:0000313" key="2">
    <source>
        <dbReference type="EMBL" id="PPD57621.1"/>
    </source>
</evidence>
<gene>
    <name evidence="2" type="ORF">JP09_007715</name>
</gene>
<feature type="transmembrane region" description="Helical" evidence="1">
    <location>
        <begin position="58"/>
        <end position="78"/>
    </location>
</feature>
<keyword evidence="1" id="KW-0472">Membrane</keyword>
<keyword evidence="3" id="KW-1185">Reference proteome</keyword>
<protein>
    <recommendedName>
        <fullName evidence="4">DUF2029 domain-containing protein</fullName>
    </recommendedName>
</protein>
<comment type="caution">
    <text evidence="2">The sequence shown here is derived from an EMBL/GenBank/DDBJ whole genome shotgun (WGS) entry which is preliminary data.</text>
</comment>
<evidence type="ECO:0000256" key="1">
    <source>
        <dbReference type="SAM" id="Phobius"/>
    </source>
</evidence>
<dbReference type="Proteomes" id="UP000235653">
    <property type="component" value="Unassembled WGS sequence"/>
</dbReference>
<reference evidence="2 3" key="1">
    <citation type="journal article" date="2017" name="ISME J.">
        <title>Grape pomace compost harbors organohalide-respiring Dehalogenimonas species with novel reductive dehalogenase genes.</title>
        <authorList>
            <person name="Yang Y."/>
            <person name="Higgins S.A."/>
            <person name="Yan J."/>
            <person name="Simsir B."/>
            <person name="Chourey K."/>
            <person name="Iyer R."/>
            <person name="Hettich R.L."/>
            <person name="Baldwin B."/>
            <person name="Ogles D.M."/>
            <person name="Loffler F.E."/>
        </authorList>
    </citation>
    <scope>NUCLEOTIDE SEQUENCE [LARGE SCALE GENOMIC DNA]</scope>
    <source>
        <strain evidence="2 3">GP</strain>
    </source>
</reference>
<feature type="transmembrane region" description="Helical" evidence="1">
    <location>
        <begin position="344"/>
        <end position="366"/>
    </location>
</feature>
<feature type="transmembrane region" description="Helical" evidence="1">
    <location>
        <begin position="416"/>
        <end position="438"/>
    </location>
</feature>
<feature type="transmembrane region" description="Helical" evidence="1">
    <location>
        <begin position="378"/>
        <end position="396"/>
    </location>
</feature>
<organism evidence="2 3">
    <name type="scientific">Dehalogenimonas etheniformans</name>
    <dbReference type="NCBI Taxonomy" id="1536648"/>
    <lineage>
        <taxon>Bacteria</taxon>
        <taxon>Bacillati</taxon>
        <taxon>Chloroflexota</taxon>
        <taxon>Dehalococcoidia</taxon>
        <taxon>Dehalococcoidales</taxon>
        <taxon>Dehalococcoidaceae</taxon>
        <taxon>Dehalogenimonas</taxon>
    </lineage>
</organism>
<feature type="transmembrane region" description="Helical" evidence="1">
    <location>
        <begin position="21"/>
        <end position="38"/>
    </location>
</feature>
<proteinExistence type="predicted"/>
<evidence type="ECO:0000313" key="3">
    <source>
        <dbReference type="Proteomes" id="UP000235653"/>
    </source>
</evidence>
<name>A0A2P5P5P4_9CHLR</name>
<feature type="transmembrane region" description="Helical" evidence="1">
    <location>
        <begin position="319"/>
        <end position="338"/>
    </location>
</feature>
<keyword evidence="1" id="KW-0812">Transmembrane</keyword>
<dbReference type="AlphaFoldDB" id="A0A2P5P5P4"/>
<feature type="transmembrane region" description="Helical" evidence="1">
    <location>
        <begin position="217"/>
        <end position="234"/>
    </location>
</feature>
<feature type="transmembrane region" description="Helical" evidence="1">
    <location>
        <begin position="241"/>
        <end position="260"/>
    </location>
</feature>